<dbReference type="SUPFAM" id="SSF53098">
    <property type="entry name" value="Ribonuclease H-like"/>
    <property type="match status" value="1"/>
</dbReference>
<dbReference type="Proteomes" id="UP001652625">
    <property type="component" value="Chromosome 07"/>
</dbReference>
<reference evidence="3" key="1">
    <citation type="submission" date="2025-08" db="UniProtKB">
        <authorList>
            <consortium name="RefSeq"/>
        </authorList>
    </citation>
    <scope>IDENTIFICATION</scope>
</reference>
<gene>
    <name evidence="3" type="primary">LOC136082676</name>
</gene>
<dbReference type="Pfam" id="PF05699">
    <property type="entry name" value="Dimer_Tnp_hAT"/>
    <property type="match status" value="1"/>
</dbReference>
<feature type="domain" description="HAT C-terminal dimerisation" evidence="1">
    <location>
        <begin position="265"/>
        <end position="324"/>
    </location>
</feature>
<name>A0ABM4C946_HYDVU</name>
<dbReference type="InterPro" id="IPR012337">
    <property type="entry name" value="RNaseH-like_sf"/>
</dbReference>
<keyword evidence="2" id="KW-1185">Reference proteome</keyword>
<accession>A0ABM4C946</accession>
<dbReference type="InterPro" id="IPR008906">
    <property type="entry name" value="HATC_C_dom"/>
</dbReference>
<sequence>MASQNIAFRGSSDKLYEENNRNFLKMVELLAEFEPIMEYGISCLQSRGKSKQNSLLKQKYPRRNCHGLEQKIVASLNENKLPLKDMRGQAYDNGANMRGKNKGLQKKILNRNQRALFVSCTAHSLNLVVVDSVKVGLEIMIFFGIIQSLYNFFSGSTKSWSILESKCPSLTVKSLSDTRWESHIRAVKAIKKNVQKIYEALHEVAKRDCNGTTKLSAESIAAKMDTLEHICGIEDFRTTISPFHEENDISSEELMKNDISSKELMTELCLLSRKTDKKNPLDVLIFIFTRDLKEIFPNTRIALRILQTVPVTVCQSERSFSKLKLIKN</sequence>
<protein>
    <submittedName>
        <fullName evidence="3">Zinc finger MYM-type protein 1-like</fullName>
    </submittedName>
</protein>
<dbReference type="PANTHER" id="PTHR45749">
    <property type="match status" value="1"/>
</dbReference>
<evidence type="ECO:0000313" key="3">
    <source>
        <dbReference type="RefSeq" id="XP_065658165.1"/>
    </source>
</evidence>
<dbReference type="RefSeq" id="XP_065658165.1">
    <property type="nucleotide sequence ID" value="XM_065802093.1"/>
</dbReference>
<dbReference type="GeneID" id="136082676"/>
<dbReference type="PANTHER" id="PTHR45749:SF35">
    <property type="entry name" value="AC-LIKE TRANSPOSASE-RELATED"/>
    <property type="match status" value="1"/>
</dbReference>
<proteinExistence type="predicted"/>
<organism evidence="2 3">
    <name type="scientific">Hydra vulgaris</name>
    <name type="common">Hydra</name>
    <name type="synonym">Hydra attenuata</name>
    <dbReference type="NCBI Taxonomy" id="6087"/>
    <lineage>
        <taxon>Eukaryota</taxon>
        <taxon>Metazoa</taxon>
        <taxon>Cnidaria</taxon>
        <taxon>Hydrozoa</taxon>
        <taxon>Hydroidolina</taxon>
        <taxon>Anthoathecata</taxon>
        <taxon>Aplanulata</taxon>
        <taxon>Hydridae</taxon>
        <taxon>Hydra</taxon>
    </lineage>
</organism>
<evidence type="ECO:0000259" key="1">
    <source>
        <dbReference type="Pfam" id="PF05699"/>
    </source>
</evidence>
<evidence type="ECO:0000313" key="2">
    <source>
        <dbReference type="Proteomes" id="UP001652625"/>
    </source>
</evidence>